<organism evidence="3 4">
    <name type="scientific">Mycena citricolor</name>
    <dbReference type="NCBI Taxonomy" id="2018698"/>
    <lineage>
        <taxon>Eukaryota</taxon>
        <taxon>Fungi</taxon>
        <taxon>Dikarya</taxon>
        <taxon>Basidiomycota</taxon>
        <taxon>Agaricomycotina</taxon>
        <taxon>Agaricomycetes</taxon>
        <taxon>Agaricomycetidae</taxon>
        <taxon>Agaricales</taxon>
        <taxon>Marasmiineae</taxon>
        <taxon>Mycenaceae</taxon>
        <taxon>Mycena</taxon>
    </lineage>
</organism>
<accession>A0AAD2HGJ4</accession>
<name>A0AAD2HGJ4_9AGAR</name>
<sequence length="114" mass="13363">MYLRLRQYEDSSQDGHLDAAWEIAVTVSLLAVFALIIGTVIWHRRRQQRWRKQLVQEEEERQQRRERRAAAREKARTPSPVLSMASTLAQPPPMPTKASVESDIGPPRYYWNHP</sequence>
<dbReference type="AlphaFoldDB" id="A0AAD2HGJ4"/>
<keyword evidence="2" id="KW-1133">Transmembrane helix</keyword>
<dbReference type="EMBL" id="CAVNYO010000405">
    <property type="protein sequence ID" value="CAK5275496.1"/>
    <property type="molecule type" value="Genomic_DNA"/>
</dbReference>
<keyword evidence="2" id="KW-0472">Membrane</keyword>
<dbReference type="Proteomes" id="UP001295794">
    <property type="component" value="Unassembled WGS sequence"/>
</dbReference>
<comment type="caution">
    <text evidence="3">The sequence shown here is derived from an EMBL/GenBank/DDBJ whole genome shotgun (WGS) entry which is preliminary data.</text>
</comment>
<feature type="transmembrane region" description="Helical" evidence="2">
    <location>
        <begin position="20"/>
        <end position="42"/>
    </location>
</feature>
<protein>
    <submittedName>
        <fullName evidence="3">Uncharacterized protein</fullName>
    </submittedName>
</protein>
<reference evidence="3" key="1">
    <citation type="submission" date="2023-11" db="EMBL/GenBank/DDBJ databases">
        <authorList>
            <person name="De Vega J J."/>
            <person name="De Vega J J."/>
        </authorList>
    </citation>
    <scope>NUCLEOTIDE SEQUENCE</scope>
</reference>
<evidence type="ECO:0000313" key="4">
    <source>
        <dbReference type="Proteomes" id="UP001295794"/>
    </source>
</evidence>
<gene>
    <name evidence="3" type="ORF">MYCIT1_LOCUS23292</name>
</gene>
<keyword evidence="2" id="KW-0812">Transmembrane</keyword>
<feature type="region of interest" description="Disordered" evidence="1">
    <location>
        <begin position="53"/>
        <end position="114"/>
    </location>
</feature>
<evidence type="ECO:0000313" key="3">
    <source>
        <dbReference type="EMBL" id="CAK5275496.1"/>
    </source>
</evidence>
<keyword evidence="4" id="KW-1185">Reference proteome</keyword>
<evidence type="ECO:0000256" key="2">
    <source>
        <dbReference type="SAM" id="Phobius"/>
    </source>
</evidence>
<evidence type="ECO:0000256" key="1">
    <source>
        <dbReference type="SAM" id="MobiDB-lite"/>
    </source>
</evidence>
<proteinExistence type="predicted"/>